<evidence type="ECO:0000256" key="1">
    <source>
        <dbReference type="ARBA" id="ARBA00010928"/>
    </source>
</evidence>
<dbReference type="Pfam" id="PF01408">
    <property type="entry name" value="GFO_IDH_MocA"/>
    <property type="match status" value="1"/>
</dbReference>
<sequence length="282" mass="30983">GKGYDDLLARDDIAAVIIALPIPSQPPFIEAALTAGKHVLAEKPLAPTVDAGKKLIEVYRGTAKNNNATFGVAENFRFKPQLEYAAAEAAKLGKVEHFSVRLFYFMGEDTQWYGTEWRKKPEFQGGFLLDGGVHYTAGLRMLLGDEKADEVSAFTTQVKPHLPPIDTVNAVVKLKSGVSGTYQQSCGSKLESFDFDFGYEKGTVRISGDSVTVAPVGGEKIVKEFERTMAVSEEIEAWGKALVENKFDERQSVEKALGDLEFLELMFESGQDGGTTKKYEHQ</sequence>
<feature type="domain" description="GFO/IDH/MocA-like oxidoreductase" evidence="3">
    <location>
        <begin position="88"/>
        <end position="204"/>
    </location>
</feature>
<accession>A0A8H4PHB3</accession>
<name>A0A8H4PHB3_9HYPO</name>
<dbReference type="GO" id="GO:0006740">
    <property type="term" value="P:NADPH regeneration"/>
    <property type="evidence" value="ECO:0007669"/>
    <property type="project" value="TreeGrafter"/>
</dbReference>
<reference evidence="4 5" key="1">
    <citation type="submission" date="2020-01" db="EMBL/GenBank/DDBJ databases">
        <title>Identification and distribution of gene clusters putatively required for synthesis of sphingolipid metabolism inhibitors in phylogenetically diverse species of the filamentous fungus Fusarium.</title>
        <authorList>
            <person name="Kim H.-S."/>
            <person name="Busman M."/>
            <person name="Brown D.W."/>
            <person name="Divon H."/>
            <person name="Uhlig S."/>
            <person name="Proctor R.H."/>
        </authorList>
    </citation>
    <scope>NUCLEOTIDE SEQUENCE [LARGE SCALE GENOMIC DNA]</scope>
    <source>
        <strain evidence="4 5">NRRL 20459</strain>
    </source>
</reference>
<keyword evidence="5" id="KW-1185">Reference proteome</keyword>
<proteinExistence type="inferred from homology"/>
<dbReference type="InterPro" id="IPR036291">
    <property type="entry name" value="NAD(P)-bd_dom_sf"/>
</dbReference>
<dbReference type="Proteomes" id="UP000554235">
    <property type="component" value="Unassembled WGS sequence"/>
</dbReference>
<dbReference type="PANTHER" id="PTHR42840:SF5">
    <property type="entry name" value="NAD(P)-BINDING ROSSMANN-FOLD SUPERFAMILY PROTEIN"/>
    <property type="match status" value="1"/>
</dbReference>
<dbReference type="SUPFAM" id="SSF51735">
    <property type="entry name" value="NAD(P)-binding Rossmann-fold domains"/>
    <property type="match status" value="1"/>
</dbReference>
<organism evidence="4 5">
    <name type="scientific">Fusarium albosuccineum</name>
    <dbReference type="NCBI Taxonomy" id="1237068"/>
    <lineage>
        <taxon>Eukaryota</taxon>
        <taxon>Fungi</taxon>
        <taxon>Dikarya</taxon>
        <taxon>Ascomycota</taxon>
        <taxon>Pezizomycotina</taxon>
        <taxon>Sordariomycetes</taxon>
        <taxon>Hypocreomycetidae</taxon>
        <taxon>Hypocreales</taxon>
        <taxon>Nectriaceae</taxon>
        <taxon>Fusarium</taxon>
        <taxon>Fusarium decemcellulare species complex</taxon>
    </lineage>
</organism>
<dbReference type="Pfam" id="PF22725">
    <property type="entry name" value="GFO_IDH_MocA_C3"/>
    <property type="match status" value="1"/>
</dbReference>
<comment type="caution">
    <text evidence="4">The sequence shown here is derived from an EMBL/GenBank/DDBJ whole genome shotgun (WGS) entry which is preliminary data.</text>
</comment>
<dbReference type="SUPFAM" id="SSF55347">
    <property type="entry name" value="Glyceraldehyde-3-phosphate dehydrogenase-like, C-terminal domain"/>
    <property type="match status" value="1"/>
</dbReference>
<evidence type="ECO:0000313" key="5">
    <source>
        <dbReference type="Proteomes" id="UP000554235"/>
    </source>
</evidence>
<comment type="similarity">
    <text evidence="1">Belongs to the Gfo/Idh/MocA family.</text>
</comment>
<gene>
    <name evidence="4" type="ORF">FALBO_12240</name>
</gene>
<dbReference type="Gene3D" id="3.40.50.720">
    <property type="entry name" value="NAD(P)-binding Rossmann-like Domain"/>
    <property type="match status" value="1"/>
</dbReference>
<dbReference type="PANTHER" id="PTHR42840">
    <property type="entry name" value="NAD(P)-BINDING ROSSMANN-FOLD SUPERFAMILY PROTEIN-RELATED"/>
    <property type="match status" value="1"/>
</dbReference>
<evidence type="ECO:0000259" key="2">
    <source>
        <dbReference type="Pfam" id="PF01408"/>
    </source>
</evidence>
<evidence type="ECO:0000259" key="3">
    <source>
        <dbReference type="Pfam" id="PF22725"/>
    </source>
</evidence>
<dbReference type="Gene3D" id="3.30.360.10">
    <property type="entry name" value="Dihydrodipicolinate Reductase, domain 2"/>
    <property type="match status" value="1"/>
</dbReference>
<dbReference type="InterPro" id="IPR055170">
    <property type="entry name" value="GFO_IDH_MocA-like_dom"/>
</dbReference>
<dbReference type="GO" id="GO:0016491">
    <property type="term" value="F:oxidoreductase activity"/>
    <property type="evidence" value="ECO:0007669"/>
    <property type="project" value="TreeGrafter"/>
</dbReference>
<feature type="non-terminal residue" evidence="4">
    <location>
        <position position="1"/>
    </location>
</feature>
<protein>
    <submittedName>
        <fullName evidence="4">Glucose-fructose oxidoreductase</fullName>
    </submittedName>
</protein>
<dbReference type="EMBL" id="JAADYS010001813">
    <property type="protein sequence ID" value="KAF4460967.1"/>
    <property type="molecule type" value="Genomic_DNA"/>
</dbReference>
<dbReference type="InterPro" id="IPR000683">
    <property type="entry name" value="Gfo/Idh/MocA-like_OxRdtase_N"/>
</dbReference>
<dbReference type="GO" id="GO:0000166">
    <property type="term" value="F:nucleotide binding"/>
    <property type="evidence" value="ECO:0007669"/>
    <property type="project" value="InterPro"/>
</dbReference>
<dbReference type="GO" id="GO:0005737">
    <property type="term" value="C:cytoplasm"/>
    <property type="evidence" value="ECO:0007669"/>
    <property type="project" value="TreeGrafter"/>
</dbReference>
<dbReference type="OrthoDB" id="64915at2759"/>
<evidence type="ECO:0000313" key="4">
    <source>
        <dbReference type="EMBL" id="KAF4460967.1"/>
    </source>
</evidence>
<dbReference type="AlphaFoldDB" id="A0A8H4PHB3"/>
<feature type="domain" description="Gfo/Idh/MocA-like oxidoreductase N-terminal" evidence="2">
    <location>
        <begin position="4"/>
        <end position="60"/>
    </location>
</feature>